<evidence type="ECO:0000256" key="6">
    <source>
        <dbReference type="ARBA" id="ARBA00023136"/>
    </source>
</evidence>
<dbReference type="AlphaFoldDB" id="A0A4Y7RFJ4"/>
<keyword evidence="3" id="KW-0547">Nucleotide-binding</keyword>
<feature type="transmembrane region" description="Helical" evidence="7">
    <location>
        <begin position="145"/>
        <end position="166"/>
    </location>
</feature>
<keyword evidence="5 7" id="KW-1133">Transmembrane helix</keyword>
<dbReference type="InterPro" id="IPR011527">
    <property type="entry name" value="ABC1_TM_dom"/>
</dbReference>
<dbReference type="InterPro" id="IPR039421">
    <property type="entry name" value="Type_1_exporter"/>
</dbReference>
<dbReference type="Pfam" id="PF00664">
    <property type="entry name" value="ABC_membrane"/>
    <property type="match status" value="1"/>
</dbReference>
<evidence type="ECO:0000259" key="8">
    <source>
        <dbReference type="PROSITE" id="PS50893"/>
    </source>
</evidence>
<dbReference type="Gene3D" id="1.20.1560.10">
    <property type="entry name" value="ABC transporter type 1, transmembrane domain"/>
    <property type="match status" value="1"/>
</dbReference>
<sequence length="624" mass="71388">MINKKFNEKLKYKFAFFCRKDYLYIKKILFFVKPYKYLFIATFIIIITGIALSLIQPLLWGKILSSLFMKNYDQSFVYTLFFFVVFAFQALLSYIQGYSSTNLINKVIYDLKNKLYKKILNMPVKYFDEMGTGDFVSRIHNDTSVVSFVIMNLFINTAVDILKIFVVGITVFNINALLASIVILGFPFSYLIFKKYSILLREKNNKILSLTDDYLSKLNESICGIRDIKAIGLKNIDFRIFSSLSLEIRNNNIELNILSNTAQTATQAFNYLSQLLLILIGGYFVCKETLSIEYFVAFFSYSSIFNNSLLNLTKVNSSLQQVFSSSRRIFELIDNSIYQEEEFGDNEIEQVVGKIKFEEVKFEYMSSLPVLRGITFEIPCNKTIAIVGNSGSGKSTILNLLLRFYDPLSGAIYIDDINIKDLTENKLRKNISIVRQNPMLFNKSIKDNLMEVNPNATEDEMLESCKLACIHDFIMTLPQKYETYIGENGVLLSIGQKQRIAIARAILKKSKIILFDEATSSLDNNLQSYINTAIKKISKNHTVIIVAHKLSAIIEADEIFVLDQGVICDSGKHEFLIQHNSLYNKMFKLEAELLIKNGSSEKTKEEILYDFNGSTTKTLESGNC</sequence>
<evidence type="ECO:0000256" key="3">
    <source>
        <dbReference type="ARBA" id="ARBA00022741"/>
    </source>
</evidence>
<dbReference type="PANTHER" id="PTHR43394:SF1">
    <property type="entry name" value="ATP-BINDING CASSETTE SUB-FAMILY B MEMBER 10, MITOCHONDRIAL"/>
    <property type="match status" value="1"/>
</dbReference>
<name>A0A4Y7RFJ4_9FIRM</name>
<evidence type="ECO:0000259" key="9">
    <source>
        <dbReference type="PROSITE" id="PS50929"/>
    </source>
</evidence>
<gene>
    <name evidence="10" type="ORF">Psch_01036</name>
</gene>
<protein>
    <submittedName>
        <fullName evidence="10">Putative ABC transporter ATP-binding protein</fullName>
    </submittedName>
</protein>
<dbReference type="InterPro" id="IPR027417">
    <property type="entry name" value="P-loop_NTPase"/>
</dbReference>
<evidence type="ECO:0000256" key="2">
    <source>
        <dbReference type="ARBA" id="ARBA00022692"/>
    </source>
</evidence>
<dbReference type="PROSITE" id="PS50929">
    <property type="entry name" value="ABC_TM1F"/>
    <property type="match status" value="1"/>
</dbReference>
<evidence type="ECO:0000256" key="1">
    <source>
        <dbReference type="ARBA" id="ARBA00004651"/>
    </source>
</evidence>
<evidence type="ECO:0000313" key="11">
    <source>
        <dbReference type="Proteomes" id="UP000298324"/>
    </source>
</evidence>
<dbReference type="SMART" id="SM00382">
    <property type="entry name" value="AAA"/>
    <property type="match status" value="1"/>
</dbReference>
<feature type="domain" description="ABC transmembrane type-1" evidence="9">
    <location>
        <begin position="40"/>
        <end position="321"/>
    </location>
</feature>
<dbReference type="InterPro" id="IPR003439">
    <property type="entry name" value="ABC_transporter-like_ATP-bd"/>
</dbReference>
<comment type="subcellular location">
    <subcellularLocation>
        <location evidence="1">Cell membrane</location>
        <topology evidence="1">Multi-pass membrane protein</topology>
    </subcellularLocation>
</comment>
<dbReference type="Gene3D" id="3.40.50.300">
    <property type="entry name" value="P-loop containing nucleotide triphosphate hydrolases"/>
    <property type="match status" value="1"/>
</dbReference>
<evidence type="ECO:0000256" key="4">
    <source>
        <dbReference type="ARBA" id="ARBA00022840"/>
    </source>
</evidence>
<reference evidence="10 11" key="1">
    <citation type="journal article" date="2018" name="Environ. Microbiol.">
        <title>Novel energy conservation strategies and behaviour of Pelotomaculum schinkii driving syntrophic propionate catabolism.</title>
        <authorList>
            <person name="Hidalgo-Ahumada C.A.P."/>
            <person name="Nobu M.K."/>
            <person name="Narihiro T."/>
            <person name="Tamaki H."/>
            <person name="Liu W.T."/>
            <person name="Kamagata Y."/>
            <person name="Stams A.J.M."/>
            <person name="Imachi H."/>
            <person name="Sousa D.Z."/>
        </authorList>
    </citation>
    <scope>NUCLEOTIDE SEQUENCE [LARGE SCALE GENOMIC DNA]</scope>
    <source>
        <strain evidence="10 11">HH</strain>
    </source>
</reference>
<dbReference type="RefSeq" id="WP_190239361.1">
    <property type="nucleotide sequence ID" value="NZ_QFGA01000001.1"/>
</dbReference>
<dbReference type="SUPFAM" id="SSF90123">
    <property type="entry name" value="ABC transporter transmembrane region"/>
    <property type="match status" value="1"/>
</dbReference>
<feature type="transmembrane region" description="Helical" evidence="7">
    <location>
        <begin position="75"/>
        <end position="95"/>
    </location>
</feature>
<dbReference type="PROSITE" id="PS50893">
    <property type="entry name" value="ABC_TRANSPORTER_2"/>
    <property type="match status" value="1"/>
</dbReference>
<comment type="caution">
    <text evidence="10">The sequence shown here is derived from an EMBL/GenBank/DDBJ whole genome shotgun (WGS) entry which is preliminary data.</text>
</comment>
<evidence type="ECO:0000256" key="5">
    <source>
        <dbReference type="ARBA" id="ARBA00022989"/>
    </source>
</evidence>
<proteinExistence type="predicted"/>
<keyword evidence="11" id="KW-1185">Reference proteome</keyword>
<organism evidence="10 11">
    <name type="scientific">Pelotomaculum schinkii</name>
    <dbReference type="NCBI Taxonomy" id="78350"/>
    <lineage>
        <taxon>Bacteria</taxon>
        <taxon>Bacillati</taxon>
        <taxon>Bacillota</taxon>
        <taxon>Clostridia</taxon>
        <taxon>Eubacteriales</taxon>
        <taxon>Desulfotomaculaceae</taxon>
        <taxon>Pelotomaculum</taxon>
    </lineage>
</organism>
<keyword evidence="6 7" id="KW-0472">Membrane</keyword>
<feature type="transmembrane region" description="Helical" evidence="7">
    <location>
        <begin position="172"/>
        <end position="193"/>
    </location>
</feature>
<dbReference type="Proteomes" id="UP000298324">
    <property type="component" value="Unassembled WGS sequence"/>
</dbReference>
<feature type="domain" description="ABC transporter" evidence="8">
    <location>
        <begin position="355"/>
        <end position="589"/>
    </location>
</feature>
<dbReference type="GO" id="GO:0015421">
    <property type="term" value="F:ABC-type oligopeptide transporter activity"/>
    <property type="evidence" value="ECO:0007669"/>
    <property type="project" value="TreeGrafter"/>
</dbReference>
<accession>A0A4Y7RFJ4</accession>
<dbReference type="Pfam" id="PF00005">
    <property type="entry name" value="ABC_tran"/>
    <property type="match status" value="1"/>
</dbReference>
<dbReference type="InterPro" id="IPR036640">
    <property type="entry name" value="ABC1_TM_sf"/>
</dbReference>
<dbReference type="GO" id="GO:0005886">
    <property type="term" value="C:plasma membrane"/>
    <property type="evidence" value="ECO:0007669"/>
    <property type="project" value="UniProtKB-SubCell"/>
</dbReference>
<feature type="transmembrane region" description="Helical" evidence="7">
    <location>
        <begin position="35"/>
        <end position="55"/>
    </location>
</feature>
<keyword evidence="2 7" id="KW-0812">Transmembrane</keyword>
<evidence type="ECO:0000256" key="7">
    <source>
        <dbReference type="SAM" id="Phobius"/>
    </source>
</evidence>
<dbReference type="PANTHER" id="PTHR43394">
    <property type="entry name" value="ATP-DEPENDENT PERMEASE MDL1, MITOCHONDRIAL"/>
    <property type="match status" value="1"/>
</dbReference>
<dbReference type="InterPro" id="IPR003593">
    <property type="entry name" value="AAA+_ATPase"/>
</dbReference>
<dbReference type="CDD" id="cd07346">
    <property type="entry name" value="ABC_6TM_exporters"/>
    <property type="match status" value="1"/>
</dbReference>
<dbReference type="GO" id="GO:0005524">
    <property type="term" value="F:ATP binding"/>
    <property type="evidence" value="ECO:0007669"/>
    <property type="project" value="UniProtKB-KW"/>
</dbReference>
<dbReference type="EMBL" id="QFGA01000001">
    <property type="protein sequence ID" value="TEB07482.1"/>
    <property type="molecule type" value="Genomic_DNA"/>
</dbReference>
<dbReference type="FunFam" id="3.40.50.300:FF:000218">
    <property type="entry name" value="Multidrug ABC transporter ATP-binding protein"/>
    <property type="match status" value="1"/>
</dbReference>
<evidence type="ECO:0000313" key="10">
    <source>
        <dbReference type="EMBL" id="TEB07482.1"/>
    </source>
</evidence>
<dbReference type="GO" id="GO:0016887">
    <property type="term" value="F:ATP hydrolysis activity"/>
    <property type="evidence" value="ECO:0007669"/>
    <property type="project" value="InterPro"/>
</dbReference>
<keyword evidence="4 10" id="KW-0067">ATP-binding</keyword>
<dbReference type="SUPFAM" id="SSF52540">
    <property type="entry name" value="P-loop containing nucleoside triphosphate hydrolases"/>
    <property type="match status" value="1"/>
</dbReference>